<dbReference type="InterPro" id="IPR003594">
    <property type="entry name" value="HATPase_dom"/>
</dbReference>
<dbReference type="SUPFAM" id="SSF55874">
    <property type="entry name" value="ATPase domain of HSP90 chaperone/DNA topoisomerase II/histidine kinase"/>
    <property type="match status" value="1"/>
</dbReference>
<dbReference type="InterPro" id="IPR036890">
    <property type="entry name" value="HATPase_C_sf"/>
</dbReference>
<evidence type="ECO:0000256" key="1">
    <source>
        <dbReference type="ARBA" id="ARBA00022527"/>
    </source>
</evidence>
<dbReference type="EMBL" id="JBHSJD010000011">
    <property type="protein sequence ID" value="MFC5023735.1"/>
    <property type="molecule type" value="Genomic_DNA"/>
</dbReference>
<dbReference type="GO" id="GO:0005524">
    <property type="term" value="F:ATP binding"/>
    <property type="evidence" value="ECO:0007669"/>
    <property type="project" value="UniProtKB-KW"/>
</dbReference>
<protein>
    <submittedName>
        <fullName evidence="3">ATP-binding protein</fullName>
    </submittedName>
</protein>
<evidence type="ECO:0000313" key="3">
    <source>
        <dbReference type="EMBL" id="MFC5023735.1"/>
    </source>
</evidence>
<dbReference type="InterPro" id="IPR050267">
    <property type="entry name" value="Anti-sigma-factor_SerPK"/>
</dbReference>
<accession>A0ABV9XHI4</accession>
<sequence>MVAQLPDQDTITVRVFRRRFRSTPLGARLARKLAADRLDAWGIPYGSERGDVAALVVGELAANAATHGRVPGRSFEVRMTLRLGYLRVEVSDTRTERRPALVAPQAIAERGRGLFLVSALADAWGVLDRIPVGKTVWAEVSVDEQPPNGPA</sequence>
<keyword evidence="4" id="KW-1185">Reference proteome</keyword>
<evidence type="ECO:0000259" key="2">
    <source>
        <dbReference type="Pfam" id="PF13581"/>
    </source>
</evidence>
<gene>
    <name evidence="3" type="ORF">ACFPM3_16465</name>
</gene>
<dbReference type="Proteomes" id="UP001595829">
    <property type="component" value="Unassembled WGS sequence"/>
</dbReference>
<organism evidence="3 4">
    <name type="scientific">Streptomyces coeruleoprunus</name>
    <dbReference type="NCBI Taxonomy" id="285563"/>
    <lineage>
        <taxon>Bacteria</taxon>
        <taxon>Bacillati</taxon>
        <taxon>Actinomycetota</taxon>
        <taxon>Actinomycetes</taxon>
        <taxon>Kitasatosporales</taxon>
        <taxon>Streptomycetaceae</taxon>
        <taxon>Streptomyces</taxon>
    </lineage>
</organism>
<reference evidence="4" key="1">
    <citation type="journal article" date="2019" name="Int. J. Syst. Evol. Microbiol.">
        <title>The Global Catalogue of Microorganisms (GCM) 10K type strain sequencing project: providing services to taxonomists for standard genome sequencing and annotation.</title>
        <authorList>
            <consortium name="The Broad Institute Genomics Platform"/>
            <consortium name="The Broad Institute Genome Sequencing Center for Infectious Disease"/>
            <person name="Wu L."/>
            <person name="Ma J."/>
        </authorList>
    </citation>
    <scope>NUCLEOTIDE SEQUENCE [LARGE SCALE GENOMIC DNA]</scope>
    <source>
        <strain evidence="4">CGMCC 4.1648</strain>
    </source>
</reference>
<evidence type="ECO:0000313" key="4">
    <source>
        <dbReference type="Proteomes" id="UP001595829"/>
    </source>
</evidence>
<keyword evidence="1" id="KW-0723">Serine/threonine-protein kinase</keyword>
<keyword evidence="3" id="KW-0067">ATP-binding</keyword>
<name>A0ABV9XHI4_9ACTN</name>
<dbReference type="RefSeq" id="WP_345687768.1">
    <property type="nucleotide sequence ID" value="NZ_BAABIT010000001.1"/>
</dbReference>
<keyword evidence="1" id="KW-0808">Transferase</keyword>
<dbReference type="CDD" id="cd16936">
    <property type="entry name" value="HATPase_RsbW-like"/>
    <property type="match status" value="1"/>
</dbReference>
<comment type="caution">
    <text evidence="3">The sequence shown here is derived from an EMBL/GenBank/DDBJ whole genome shotgun (WGS) entry which is preliminary data.</text>
</comment>
<feature type="domain" description="Histidine kinase/HSP90-like ATPase" evidence="2">
    <location>
        <begin position="26"/>
        <end position="138"/>
    </location>
</feature>
<proteinExistence type="predicted"/>
<keyword evidence="3" id="KW-0547">Nucleotide-binding</keyword>
<dbReference type="Gene3D" id="3.30.565.10">
    <property type="entry name" value="Histidine kinase-like ATPase, C-terminal domain"/>
    <property type="match status" value="1"/>
</dbReference>
<dbReference type="Pfam" id="PF13581">
    <property type="entry name" value="HATPase_c_2"/>
    <property type="match status" value="1"/>
</dbReference>
<keyword evidence="1" id="KW-0418">Kinase</keyword>
<dbReference type="PANTHER" id="PTHR35526">
    <property type="entry name" value="ANTI-SIGMA-F FACTOR RSBW-RELATED"/>
    <property type="match status" value="1"/>
</dbReference>
<dbReference type="PANTHER" id="PTHR35526:SF3">
    <property type="entry name" value="ANTI-SIGMA-F FACTOR RSBW"/>
    <property type="match status" value="1"/>
</dbReference>